<comment type="pathway">
    <text evidence="2">Glycan metabolism; osmoregulated periplasmic glucan (OPG) biosynthesis.</text>
</comment>
<evidence type="ECO:0000256" key="7">
    <source>
        <dbReference type="ARBA" id="ARBA00022676"/>
    </source>
</evidence>
<dbReference type="EMBL" id="JAPDDR010000017">
    <property type="protein sequence ID" value="MCW1916683.1"/>
    <property type="molecule type" value="Genomic_DNA"/>
</dbReference>
<dbReference type="GO" id="GO:0016757">
    <property type="term" value="F:glycosyltransferase activity"/>
    <property type="evidence" value="ECO:0007669"/>
    <property type="project" value="UniProtKB-KW"/>
</dbReference>
<dbReference type="CDD" id="cd04191">
    <property type="entry name" value="Glucan_BSP_MdoH"/>
    <property type="match status" value="1"/>
</dbReference>
<feature type="transmembrane region" description="Helical" evidence="12">
    <location>
        <begin position="552"/>
        <end position="572"/>
    </location>
</feature>
<feature type="transmembrane region" description="Helical" evidence="12">
    <location>
        <begin position="27"/>
        <end position="45"/>
    </location>
</feature>
<evidence type="ECO:0000256" key="3">
    <source>
        <dbReference type="ARBA" id="ARBA00009337"/>
    </source>
</evidence>
<keyword evidence="11 12" id="KW-0472">Membrane</keyword>
<evidence type="ECO:0000256" key="6">
    <source>
        <dbReference type="ARBA" id="ARBA00022519"/>
    </source>
</evidence>
<feature type="transmembrane region" description="Helical" evidence="12">
    <location>
        <begin position="525"/>
        <end position="546"/>
    </location>
</feature>
<evidence type="ECO:0000256" key="8">
    <source>
        <dbReference type="ARBA" id="ARBA00022679"/>
    </source>
</evidence>
<evidence type="ECO:0000256" key="11">
    <source>
        <dbReference type="ARBA" id="ARBA00023136"/>
    </source>
</evidence>
<keyword evidence="5" id="KW-1003">Cell membrane</keyword>
<keyword evidence="8 14" id="KW-0808">Transferase</keyword>
<feature type="domain" description="Glycosyltransferase 2-like" evidence="13">
    <location>
        <begin position="210"/>
        <end position="403"/>
    </location>
</feature>
<comment type="subcellular location">
    <subcellularLocation>
        <location evidence="1">Cell inner membrane</location>
        <topology evidence="1">Multi-pass membrane protein</topology>
    </subcellularLocation>
</comment>
<evidence type="ECO:0000256" key="5">
    <source>
        <dbReference type="ARBA" id="ARBA00022475"/>
    </source>
</evidence>
<keyword evidence="9 12" id="KW-0812">Transmembrane</keyword>
<dbReference type="NCBIfam" id="NF003962">
    <property type="entry name" value="PRK05454.2-5"/>
    <property type="match status" value="1"/>
</dbReference>
<evidence type="ECO:0000256" key="10">
    <source>
        <dbReference type="ARBA" id="ARBA00022989"/>
    </source>
</evidence>
<dbReference type="PANTHER" id="PTHR43867">
    <property type="entry name" value="CELLULOSE SYNTHASE CATALYTIC SUBUNIT A [UDP-FORMING]"/>
    <property type="match status" value="1"/>
</dbReference>
<keyword evidence="15" id="KW-1185">Reference proteome</keyword>
<evidence type="ECO:0000256" key="12">
    <source>
        <dbReference type="SAM" id="Phobius"/>
    </source>
</evidence>
<dbReference type="SUPFAM" id="SSF53448">
    <property type="entry name" value="Nucleotide-diphospho-sugar transferases"/>
    <property type="match status" value="1"/>
</dbReference>
<feature type="transmembrane region" description="Helical" evidence="12">
    <location>
        <begin position="57"/>
        <end position="87"/>
    </location>
</feature>
<feature type="transmembrane region" description="Helical" evidence="12">
    <location>
        <begin position="436"/>
        <end position="460"/>
    </location>
</feature>
<dbReference type="InterPro" id="IPR050321">
    <property type="entry name" value="Glycosyltr_2/OpgH_subfam"/>
</dbReference>
<proteinExistence type="inferred from homology"/>
<gene>
    <name evidence="14" type="primary">mdoH</name>
    <name evidence="14" type="ORF">OJ996_24060</name>
</gene>
<dbReference type="Gene3D" id="3.90.550.10">
    <property type="entry name" value="Spore Coat Polysaccharide Biosynthesis Protein SpsA, Chain A"/>
    <property type="match status" value="1"/>
</dbReference>
<dbReference type="InterPro" id="IPR001173">
    <property type="entry name" value="Glyco_trans_2-like"/>
</dbReference>
<name>A0ABT3GA05_9BACT</name>
<comment type="similarity">
    <text evidence="3">Belongs to the glycosyltransferase 2 family. OpgH subfamily.</text>
</comment>
<keyword evidence="6" id="KW-0997">Cell inner membrane</keyword>
<protein>
    <recommendedName>
        <fullName evidence="4">Glucans biosynthesis glucosyltransferase H</fullName>
    </recommendedName>
</protein>
<dbReference type="InterPro" id="IPR029044">
    <property type="entry name" value="Nucleotide-diphossugar_trans"/>
</dbReference>
<evidence type="ECO:0000256" key="4">
    <source>
        <dbReference type="ARBA" id="ARBA00020585"/>
    </source>
</evidence>
<accession>A0ABT3GA05</accession>
<evidence type="ECO:0000256" key="1">
    <source>
        <dbReference type="ARBA" id="ARBA00004429"/>
    </source>
</evidence>
<dbReference type="PANTHER" id="PTHR43867:SF5">
    <property type="entry name" value="GLUCANS BIOSYNTHESIS GLUCOSYLTRANSFERASE H"/>
    <property type="match status" value="1"/>
</dbReference>
<feature type="transmembrane region" description="Helical" evidence="12">
    <location>
        <begin position="493"/>
        <end position="513"/>
    </location>
</feature>
<dbReference type="Pfam" id="PF13632">
    <property type="entry name" value="Glyco_trans_2_3"/>
    <property type="match status" value="1"/>
</dbReference>
<evidence type="ECO:0000256" key="9">
    <source>
        <dbReference type="ARBA" id="ARBA00022692"/>
    </source>
</evidence>
<evidence type="ECO:0000313" key="15">
    <source>
        <dbReference type="Proteomes" id="UP001165653"/>
    </source>
</evidence>
<feature type="transmembrane region" description="Helical" evidence="12">
    <location>
        <begin position="467"/>
        <end position="487"/>
    </location>
</feature>
<keyword evidence="10 12" id="KW-1133">Transmembrane helix</keyword>
<dbReference type="NCBIfam" id="NF003958">
    <property type="entry name" value="PRK05454.2-1"/>
    <property type="match status" value="1"/>
</dbReference>
<comment type="caution">
    <text evidence="14">The sequence shown here is derived from an EMBL/GenBank/DDBJ whole genome shotgun (WGS) entry which is preliminary data.</text>
</comment>
<feature type="transmembrane region" description="Helical" evidence="12">
    <location>
        <begin position="381"/>
        <end position="406"/>
    </location>
</feature>
<evidence type="ECO:0000259" key="13">
    <source>
        <dbReference type="Pfam" id="PF13632"/>
    </source>
</evidence>
<organism evidence="14 15">
    <name type="scientific">Luteolibacter rhizosphaerae</name>
    <dbReference type="NCBI Taxonomy" id="2989719"/>
    <lineage>
        <taxon>Bacteria</taxon>
        <taxon>Pseudomonadati</taxon>
        <taxon>Verrucomicrobiota</taxon>
        <taxon>Verrucomicrobiia</taxon>
        <taxon>Verrucomicrobiales</taxon>
        <taxon>Verrucomicrobiaceae</taxon>
        <taxon>Luteolibacter</taxon>
    </lineage>
</organism>
<evidence type="ECO:0000256" key="2">
    <source>
        <dbReference type="ARBA" id="ARBA00005001"/>
    </source>
</evidence>
<dbReference type="Proteomes" id="UP001165653">
    <property type="component" value="Unassembled WGS sequence"/>
</dbReference>
<keyword evidence="7 14" id="KW-0328">Glycosyltransferase</keyword>
<sequence length="717" mass="80205">MMDESAPDGPVKTRPFFSPVLAWFRRLVFFGSVVVVNLAATYWLYDLFTRMGMHRAHVLLLGVFFILNGLLVLGSFHALFGAWDILWGRKRAARITKLAEQAGDAPLTRRYAVVMPVYNEDCTRFCARIEAIYRSIEATGHIDSYDFFILSDTRDLDLWVLEETAWTNLCRKLGGFGRIYYRRRKINSNRKAGNIGDFVRTWGGGYEAMVVLDADSLMDGGDILKMTRVMEAYPNLGILQTPPKLIRGSSIFTRLQQFAMRLYGPLFIRGLNWWQLGGGSYWGHNALIRVKPFSDFCELPDLPGREPFGGKILSHDFVEAALMVAQGWEVWLAWDIEGTYEEAPPTLIDHLKRDRRWCQGNLQHLWLIFARKLPLTVRAHLFMGIMAYLGSPLWFLFLIFGTWVAWDREASGLSNLPYDGTLVDRLFHIDGRMQSLILTGAIFLLLFLPKILAMIGAVLVPRVRRSFGGLFPLLIGTFLETLLSMLLAPAVMVAHTLMVSGIVLGHAVGWGSQNREADGTGWGEALTVHATPTILGIGWAVLAWYISPTFAAWMAPILLGLILCIPVSVWTSRARYGKALARYKILSTPEELNPPDVLKLADMAHASVDPALDATQPARHGLVAAVVDPYVNGVHVSLLEPGEMNESSEALVERCLNMGPGAMSKEELIELMYLAPGMLALHRAVWLRPAEGIHSAWTQAVESYRRRLDAGATEELG</sequence>
<evidence type="ECO:0000313" key="14">
    <source>
        <dbReference type="EMBL" id="MCW1916683.1"/>
    </source>
</evidence>
<reference evidence="14" key="1">
    <citation type="submission" date="2022-10" db="EMBL/GenBank/DDBJ databases">
        <title>Luteolibacter sp. GHJ8, whole genome shotgun sequencing project.</title>
        <authorList>
            <person name="Zhao G."/>
            <person name="Shen L."/>
        </authorList>
    </citation>
    <scope>NUCLEOTIDE SEQUENCE</scope>
    <source>
        <strain evidence="14">GHJ8</strain>
    </source>
</reference>